<evidence type="ECO:0000259" key="3">
    <source>
        <dbReference type="SMART" id="SM00903"/>
    </source>
</evidence>
<dbReference type="GO" id="GO:0042602">
    <property type="term" value="F:riboflavin reductase (NADPH) activity"/>
    <property type="evidence" value="ECO:0007669"/>
    <property type="project" value="TreeGrafter"/>
</dbReference>
<dbReference type="Pfam" id="PF01613">
    <property type="entry name" value="Flavin_Reduct"/>
    <property type="match status" value="1"/>
</dbReference>
<dbReference type="Gene3D" id="2.30.110.10">
    <property type="entry name" value="Electron Transport, Fmn-binding Protein, Chain A"/>
    <property type="match status" value="1"/>
</dbReference>
<dbReference type="EC" id="1.5.1.36" evidence="4"/>
<dbReference type="RefSeq" id="WP_201073156.1">
    <property type="nucleotide sequence ID" value="NZ_CAJNAS010000008.1"/>
</dbReference>
<evidence type="ECO:0000256" key="1">
    <source>
        <dbReference type="ARBA" id="ARBA00008898"/>
    </source>
</evidence>
<dbReference type="InterPro" id="IPR012349">
    <property type="entry name" value="Split_barrel_FMN-bd"/>
</dbReference>
<comment type="similarity">
    <text evidence="1">Belongs to the non-flavoprotein flavin reductase family.</text>
</comment>
<protein>
    <submittedName>
        <fullName evidence="4">p-hydroxyphenylacetate 3-hydroxylase, reductase component</fullName>
        <ecNumber evidence="4">1.5.1.36</ecNumber>
    </submittedName>
</protein>
<evidence type="ECO:0000313" key="5">
    <source>
        <dbReference type="Proteomes" id="UP000675121"/>
    </source>
</evidence>
<comment type="caution">
    <text evidence="4">The sequence shown here is derived from an EMBL/GenBank/DDBJ whole genome shotgun (WGS) entry which is preliminary data.</text>
</comment>
<keyword evidence="5" id="KW-1185">Reference proteome</keyword>
<sequence>MGEDIVKSSDNPDAQRQFRTALSMFATGVAVITAPRKNRPPIGITVASFNSVSLDPPLILFSVDRRNLSLPDLSAVGTYAVNVLDEAQQDVSNRFAKANTDKWADMPGVPNERADVVLLPNSLATFECESYAQYDGGDHVIFVGRVNKYQSRSEGRPLVFFGGRYHTLNGAHQPSA</sequence>
<accession>A0A9N8QYN6</accession>
<dbReference type="AlphaFoldDB" id="A0A9N8QYN6"/>
<dbReference type="GO" id="GO:0010181">
    <property type="term" value="F:FMN binding"/>
    <property type="evidence" value="ECO:0007669"/>
    <property type="project" value="InterPro"/>
</dbReference>
<dbReference type="InterPro" id="IPR050268">
    <property type="entry name" value="NADH-dep_flavin_reductase"/>
</dbReference>
<dbReference type="SMART" id="SM00903">
    <property type="entry name" value="Flavin_Reduct"/>
    <property type="match status" value="1"/>
</dbReference>
<dbReference type="EMBL" id="CAJNAS010000008">
    <property type="protein sequence ID" value="CAE6901170.1"/>
    <property type="molecule type" value="Genomic_DNA"/>
</dbReference>
<dbReference type="InterPro" id="IPR002563">
    <property type="entry name" value="Flavin_Rdtase-like_dom"/>
</dbReference>
<reference evidence="4" key="1">
    <citation type="submission" date="2021-02" db="EMBL/GenBank/DDBJ databases">
        <authorList>
            <person name="Vanwijnsberghe S."/>
        </authorList>
    </citation>
    <scope>NUCLEOTIDE SEQUENCE</scope>
    <source>
        <strain evidence="4">R-70211</strain>
    </source>
</reference>
<proteinExistence type="inferred from homology"/>
<evidence type="ECO:0000256" key="2">
    <source>
        <dbReference type="ARBA" id="ARBA00023002"/>
    </source>
</evidence>
<dbReference type="PANTHER" id="PTHR30466">
    <property type="entry name" value="FLAVIN REDUCTASE"/>
    <property type="match status" value="1"/>
</dbReference>
<gene>
    <name evidence="4" type="primary">C1-hpah_2</name>
    <name evidence="4" type="ORF">R70211_03304</name>
</gene>
<name>A0A9N8QYN6_9BURK</name>
<dbReference type="SUPFAM" id="SSF50475">
    <property type="entry name" value="FMN-binding split barrel"/>
    <property type="match status" value="1"/>
</dbReference>
<feature type="domain" description="Flavin reductase like" evidence="3">
    <location>
        <begin position="22"/>
        <end position="167"/>
    </location>
</feature>
<keyword evidence="2 4" id="KW-0560">Oxidoreductase</keyword>
<organism evidence="4 5">
    <name type="scientific">Paraburkholderia domus</name>
    <dbReference type="NCBI Taxonomy" id="2793075"/>
    <lineage>
        <taxon>Bacteria</taxon>
        <taxon>Pseudomonadati</taxon>
        <taxon>Pseudomonadota</taxon>
        <taxon>Betaproteobacteria</taxon>
        <taxon>Burkholderiales</taxon>
        <taxon>Burkholderiaceae</taxon>
        <taxon>Paraburkholderia</taxon>
    </lineage>
</organism>
<evidence type="ECO:0000313" key="4">
    <source>
        <dbReference type="EMBL" id="CAE6901170.1"/>
    </source>
</evidence>
<dbReference type="PANTHER" id="PTHR30466:SF11">
    <property type="entry name" value="FLAVIN-DEPENDENT MONOOXYGENASE, REDUCTASE SUBUNIT HSAB"/>
    <property type="match status" value="1"/>
</dbReference>
<dbReference type="GO" id="GO:0036382">
    <property type="term" value="F:flavin reductase (NADH) activity"/>
    <property type="evidence" value="ECO:0007669"/>
    <property type="project" value="UniProtKB-EC"/>
</dbReference>
<dbReference type="Proteomes" id="UP000675121">
    <property type="component" value="Unassembled WGS sequence"/>
</dbReference>